<dbReference type="EMBL" id="KV878996">
    <property type="protein sequence ID" value="OJJ94661.1"/>
    <property type="molecule type" value="Genomic_DNA"/>
</dbReference>
<organism evidence="1 2">
    <name type="scientific">Aspergillus aculeatus (strain ATCC 16872 / CBS 172.66 / WB 5094)</name>
    <dbReference type="NCBI Taxonomy" id="690307"/>
    <lineage>
        <taxon>Eukaryota</taxon>
        <taxon>Fungi</taxon>
        <taxon>Dikarya</taxon>
        <taxon>Ascomycota</taxon>
        <taxon>Pezizomycotina</taxon>
        <taxon>Eurotiomycetes</taxon>
        <taxon>Eurotiomycetidae</taxon>
        <taxon>Eurotiales</taxon>
        <taxon>Aspergillaceae</taxon>
        <taxon>Aspergillus</taxon>
        <taxon>Aspergillus subgen. Circumdati</taxon>
    </lineage>
</organism>
<feature type="non-terminal residue" evidence="1">
    <location>
        <position position="1"/>
    </location>
</feature>
<proteinExistence type="predicted"/>
<name>A0A1L9WER1_ASPA1</name>
<dbReference type="Proteomes" id="UP000184546">
    <property type="component" value="Unassembled WGS sequence"/>
</dbReference>
<dbReference type="VEuPathDB" id="FungiDB:ASPACDRAFT_37493"/>
<gene>
    <name evidence="1" type="ORF">ASPACDRAFT_37493</name>
</gene>
<keyword evidence="2" id="KW-1185">Reference proteome</keyword>
<dbReference type="RefSeq" id="XP_020051001.1">
    <property type="nucleotide sequence ID" value="XM_020200305.1"/>
</dbReference>
<protein>
    <submittedName>
        <fullName evidence="1">Uncharacterized protein</fullName>
    </submittedName>
</protein>
<reference evidence="2" key="1">
    <citation type="journal article" date="2017" name="Genome Biol.">
        <title>Comparative genomics reveals high biological diversity and specific adaptations in the industrially and medically important fungal genus Aspergillus.</title>
        <authorList>
            <person name="de Vries R.P."/>
            <person name="Riley R."/>
            <person name="Wiebenga A."/>
            <person name="Aguilar-Osorio G."/>
            <person name="Amillis S."/>
            <person name="Uchima C.A."/>
            <person name="Anderluh G."/>
            <person name="Asadollahi M."/>
            <person name="Askin M."/>
            <person name="Barry K."/>
            <person name="Battaglia E."/>
            <person name="Bayram O."/>
            <person name="Benocci T."/>
            <person name="Braus-Stromeyer S.A."/>
            <person name="Caldana C."/>
            <person name="Canovas D."/>
            <person name="Cerqueira G.C."/>
            <person name="Chen F."/>
            <person name="Chen W."/>
            <person name="Choi C."/>
            <person name="Clum A."/>
            <person name="Dos Santos R.A."/>
            <person name="Damasio A.R."/>
            <person name="Diallinas G."/>
            <person name="Emri T."/>
            <person name="Fekete E."/>
            <person name="Flipphi M."/>
            <person name="Freyberg S."/>
            <person name="Gallo A."/>
            <person name="Gournas C."/>
            <person name="Habgood R."/>
            <person name="Hainaut M."/>
            <person name="Harispe M.L."/>
            <person name="Henrissat B."/>
            <person name="Hilden K.S."/>
            <person name="Hope R."/>
            <person name="Hossain A."/>
            <person name="Karabika E."/>
            <person name="Karaffa L."/>
            <person name="Karanyi Z."/>
            <person name="Krasevec N."/>
            <person name="Kuo A."/>
            <person name="Kusch H."/>
            <person name="LaButti K."/>
            <person name="Lagendijk E.L."/>
            <person name="Lapidus A."/>
            <person name="Levasseur A."/>
            <person name="Lindquist E."/>
            <person name="Lipzen A."/>
            <person name="Logrieco A.F."/>
            <person name="MacCabe A."/>
            <person name="Maekelae M.R."/>
            <person name="Malavazi I."/>
            <person name="Melin P."/>
            <person name="Meyer V."/>
            <person name="Mielnichuk N."/>
            <person name="Miskei M."/>
            <person name="Molnar A.P."/>
            <person name="Mule G."/>
            <person name="Ngan C.Y."/>
            <person name="Orejas M."/>
            <person name="Orosz E."/>
            <person name="Ouedraogo J.P."/>
            <person name="Overkamp K.M."/>
            <person name="Park H.-S."/>
            <person name="Perrone G."/>
            <person name="Piumi F."/>
            <person name="Punt P.J."/>
            <person name="Ram A.F."/>
            <person name="Ramon A."/>
            <person name="Rauscher S."/>
            <person name="Record E."/>
            <person name="Riano-Pachon D.M."/>
            <person name="Robert V."/>
            <person name="Roehrig J."/>
            <person name="Ruller R."/>
            <person name="Salamov A."/>
            <person name="Salih N.S."/>
            <person name="Samson R.A."/>
            <person name="Sandor E."/>
            <person name="Sanguinetti M."/>
            <person name="Schuetze T."/>
            <person name="Sepcic K."/>
            <person name="Shelest E."/>
            <person name="Sherlock G."/>
            <person name="Sophianopoulou V."/>
            <person name="Squina F.M."/>
            <person name="Sun H."/>
            <person name="Susca A."/>
            <person name="Todd R.B."/>
            <person name="Tsang A."/>
            <person name="Unkles S.E."/>
            <person name="van de Wiele N."/>
            <person name="van Rossen-Uffink D."/>
            <person name="Oliveira J.V."/>
            <person name="Vesth T.C."/>
            <person name="Visser J."/>
            <person name="Yu J.-H."/>
            <person name="Zhou M."/>
            <person name="Andersen M.R."/>
            <person name="Archer D.B."/>
            <person name="Baker S.E."/>
            <person name="Benoit I."/>
            <person name="Brakhage A.A."/>
            <person name="Braus G.H."/>
            <person name="Fischer R."/>
            <person name="Frisvad J.C."/>
            <person name="Goldman G.H."/>
            <person name="Houbraken J."/>
            <person name="Oakley B."/>
            <person name="Pocsi I."/>
            <person name="Scazzocchio C."/>
            <person name="Seiboth B."/>
            <person name="vanKuyk P.A."/>
            <person name="Wortman J."/>
            <person name="Dyer P.S."/>
            <person name="Grigoriev I.V."/>
        </authorList>
    </citation>
    <scope>NUCLEOTIDE SEQUENCE [LARGE SCALE GENOMIC DNA]</scope>
    <source>
        <strain evidence="2">ATCC 16872 / CBS 172.66 / WB 5094</strain>
    </source>
</reference>
<sequence length="62" mass="7856">EKTTLINYINKEYLLKINKNKPIIYFYLFYKNKIYSSTLELRYYFYNIYLIKKPRRNCISRK</sequence>
<dbReference type="AlphaFoldDB" id="A0A1L9WER1"/>
<accession>A0A1L9WER1</accession>
<evidence type="ECO:0000313" key="2">
    <source>
        <dbReference type="Proteomes" id="UP000184546"/>
    </source>
</evidence>
<evidence type="ECO:0000313" key="1">
    <source>
        <dbReference type="EMBL" id="OJJ94661.1"/>
    </source>
</evidence>
<dbReference type="GeneID" id="30974119"/>